<keyword evidence="3" id="KW-1185">Reference proteome</keyword>
<evidence type="ECO:0000256" key="1">
    <source>
        <dbReference type="SAM" id="Phobius"/>
    </source>
</evidence>
<feature type="transmembrane region" description="Helical" evidence="1">
    <location>
        <begin position="117"/>
        <end position="138"/>
    </location>
</feature>
<comment type="caution">
    <text evidence="2">The sequence shown here is derived from an EMBL/GenBank/DDBJ whole genome shotgun (WGS) entry which is preliminary data.</text>
</comment>
<protein>
    <submittedName>
        <fullName evidence="2">Uncharacterized protein</fullName>
    </submittedName>
</protein>
<evidence type="ECO:0000313" key="2">
    <source>
        <dbReference type="EMBL" id="KAJ3221153.1"/>
    </source>
</evidence>
<gene>
    <name evidence="2" type="ORF">HK099_003724</name>
</gene>
<dbReference type="AlphaFoldDB" id="A0AAD5Y0R2"/>
<evidence type="ECO:0000313" key="3">
    <source>
        <dbReference type="Proteomes" id="UP001211065"/>
    </source>
</evidence>
<dbReference type="Proteomes" id="UP001211065">
    <property type="component" value="Unassembled WGS sequence"/>
</dbReference>
<keyword evidence="1" id="KW-0812">Transmembrane</keyword>
<reference evidence="2" key="1">
    <citation type="submission" date="2020-05" db="EMBL/GenBank/DDBJ databases">
        <title>Phylogenomic resolution of chytrid fungi.</title>
        <authorList>
            <person name="Stajich J.E."/>
            <person name="Amses K."/>
            <person name="Simmons R."/>
            <person name="Seto K."/>
            <person name="Myers J."/>
            <person name="Bonds A."/>
            <person name="Quandt C.A."/>
            <person name="Barry K."/>
            <person name="Liu P."/>
            <person name="Grigoriev I."/>
            <person name="Longcore J.E."/>
            <person name="James T.Y."/>
        </authorList>
    </citation>
    <scope>NUCLEOTIDE SEQUENCE</scope>
    <source>
        <strain evidence="2">JEL0476</strain>
    </source>
</reference>
<feature type="transmembrane region" description="Helical" evidence="1">
    <location>
        <begin position="91"/>
        <end position="111"/>
    </location>
</feature>
<organism evidence="2 3">
    <name type="scientific">Clydaea vesicula</name>
    <dbReference type="NCBI Taxonomy" id="447962"/>
    <lineage>
        <taxon>Eukaryota</taxon>
        <taxon>Fungi</taxon>
        <taxon>Fungi incertae sedis</taxon>
        <taxon>Chytridiomycota</taxon>
        <taxon>Chytridiomycota incertae sedis</taxon>
        <taxon>Chytridiomycetes</taxon>
        <taxon>Lobulomycetales</taxon>
        <taxon>Lobulomycetaceae</taxon>
        <taxon>Clydaea</taxon>
    </lineage>
</organism>
<name>A0AAD5Y0R2_9FUNG</name>
<sequence length="351" mass="41357">MHSLDLLNKRSRLSAPIPTNKDDFKYSNHEELNLVVYYSHFSDFQLVLKVVALILLVATLYFSMKEIFIIKKQKKKSMFNNVFNLKLRKKYLEILIFFPIISLNEIVVTFWKSYLSFGTVLTDMNLCYICFVFINLIYEDYFDYFTILKNCRSKKNNGSKLSSNNSTEIQRLPIKKNAIFFNQQKALYFSYLRQPEKQYLATSSILILPYMLPVICYFAIKGFHHNDVTLKSESIDDIKFTDFSECTEGPNHIEKAICIKELNKEDEEVFIIDDEVENQGDIKLNSTNFNHLVIDNPFVENPFDDRNQIFESNEDFIIRYDSLSEAGETEYFKKNFFTTGYDLEENPFEST</sequence>
<feature type="transmembrane region" description="Helical" evidence="1">
    <location>
        <begin position="199"/>
        <end position="220"/>
    </location>
</feature>
<keyword evidence="1" id="KW-1133">Transmembrane helix</keyword>
<keyword evidence="1" id="KW-0472">Membrane</keyword>
<accession>A0AAD5Y0R2</accession>
<dbReference type="EMBL" id="JADGJW010000248">
    <property type="protein sequence ID" value="KAJ3221153.1"/>
    <property type="molecule type" value="Genomic_DNA"/>
</dbReference>
<feature type="transmembrane region" description="Helical" evidence="1">
    <location>
        <begin position="46"/>
        <end position="70"/>
    </location>
</feature>
<proteinExistence type="predicted"/>